<dbReference type="InterPro" id="IPR037053">
    <property type="entry name" value="Phage_tail_collar_dom_sf"/>
</dbReference>
<dbReference type="KEGG" id="ohi:H8790_11960"/>
<protein>
    <submittedName>
        <fullName evidence="1">Uncharacterized protein</fullName>
    </submittedName>
</protein>
<proteinExistence type="predicted"/>
<dbReference type="Proteomes" id="UP000515960">
    <property type="component" value="Chromosome"/>
</dbReference>
<keyword evidence="2" id="KW-1185">Reference proteome</keyword>
<dbReference type="EMBL" id="CP060490">
    <property type="protein sequence ID" value="QNL44138.1"/>
    <property type="molecule type" value="Genomic_DNA"/>
</dbReference>
<dbReference type="RefSeq" id="WP_187332739.1">
    <property type="nucleotide sequence ID" value="NZ_CP060490.1"/>
</dbReference>
<gene>
    <name evidence="1" type="ORF">H8790_11960</name>
</gene>
<accession>A0A7G9B3K7</accession>
<sequence length="293" mass="32038">MKDRVPLHPGRVKLTPVSGQANTYDMVRADQPTQEGTPLGKAALFNSNAEQAVFGEAAGDHTPAEAFAALPNRIEPIGTIKTTVRTDLGDKWLLCNGETVNQMEYPELYNMLPETPLSLDAHDFMNPELQSTVGSRQYLMSRRLRKVIRVGDYYIACFGNAPSYSEKDGCILYSQGINGPWSLATGTNPSDYTWEDIAFYNGTIAACGYNANNQLYIVYTTDITGTWTTKRIGTGYDQGHCITYGGGYWVIGAGEGGGSYSNTSSLWYASDLTGTWKEKSLRTSNTGPIKSIV</sequence>
<dbReference type="SUPFAM" id="SSF88874">
    <property type="entry name" value="Receptor-binding domain of short tail fibre protein gp12"/>
    <property type="match status" value="1"/>
</dbReference>
<dbReference type="AlphaFoldDB" id="A0A7G9B3K7"/>
<evidence type="ECO:0000313" key="2">
    <source>
        <dbReference type="Proteomes" id="UP000515960"/>
    </source>
</evidence>
<evidence type="ECO:0000313" key="1">
    <source>
        <dbReference type="EMBL" id="QNL44138.1"/>
    </source>
</evidence>
<organism evidence="1 2">
    <name type="scientific">Oscillibacter hominis</name>
    <dbReference type="NCBI Taxonomy" id="2763056"/>
    <lineage>
        <taxon>Bacteria</taxon>
        <taxon>Bacillati</taxon>
        <taxon>Bacillota</taxon>
        <taxon>Clostridia</taxon>
        <taxon>Eubacteriales</taxon>
        <taxon>Oscillospiraceae</taxon>
        <taxon>Oscillibacter</taxon>
    </lineage>
</organism>
<name>A0A7G9B3K7_9FIRM</name>
<dbReference type="Gene3D" id="3.90.1340.10">
    <property type="entry name" value="Phage tail collar domain"/>
    <property type="match status" value="1"/>
</dbReference>
<reference evidence="1 2" key="1">
    <citation type="submission" date="2020-08" db="EMBL/GenBank/DDBJ databases">
        <authorList>
            <person name="Liu C."/>
            <person name="Sun Q."/>
        </authorList>
    </citation>
    <scope>NUCLEOTIDE SEQUENCE [LARGE SCALE GENOMIC DNA]</scope>
    <source>
        <strain evidence="1 2">NSJ-62</strain>
    </source>
</reference>